<name>A0ABS5AF12_9PSEU</name>
<gene>
    <name evidence="1" type="ORF">JOF53_004050</name>
</gene>
<dbReference type="EMBL" id="JAGIOO010000001">
    <property type="protein sequence ID" value="MBP2475178.1"/>
    <property type="molecule type" value="Genomic_DNA"/>
</dbReference>
<evidence type="ECO:0000313" key="1">
    <source>
        <dbReference type="EMBL" id="MBP2475178.1"/>
    </source>
</evidence>
<sequence length="76" mass="7266">MRGDHRAGQGQVDAVAAAAGASARVDQGAADLVAGHLGQVAVGHHHVVVVQGQAFQGGGAGGRGGPLCVAPVAPLK</sequence>
<dbReference type="RefSeq" id="WP_086787367.1">
    <property type="nucleotide sequence ID" value="NZ_JAGIOO010000001.1"/>
</dbReference>
<evidence type="ECO:0000313" key="2">
    <source>
        <dbReference type="Proteomes" id="UP001519363"/>
    </source>
</evidence>
<organism evidence="1 2">
    <name type="scientific">Crossiella equi</name>
    <dbReference type="NCBI Taxonomy" id="130796"/>
    <lineage>
        <taxon>Bacteria</taxon>
        <taxon>Bacillati</taxon>
        <taxon>Actinomycetota</taxon>
        <taxon>Actinomycetes</taxon>
        <taxon>Pseudonocardiales</taxon>
        <taxon>Pseudonocardiaceae</taxon>
        <taxon>Crossiella</taxon>
    </lineage>
</organism>
<comment type="caution">
    <text evidence="1">The sequence shown here is derived from an EMBL/GenBank/DDBJ whole genome shotgun (WGS) entry which is preliminary data.</text>
</comment>
<keyword evidence="2" id="KW-1185">Reference proteome</keyword>
<accession>A0ABS5AF12</accession>
<proteinExistence type="predicted"/>
<dbReference type="Proteomes" id="UP001519363">
    <property type="component" value="Unassembled WGS sequence"/>
</dbReference>
<reference evidence="1 2" key="1">
    <citation type="submission" date="2021-03" db="EMBL/GenBank/DDBJ databases">
        <title>Sequencing the genomes of 1000 actinobacteria strains.</title>
        <authorList>
            <person name="Klenk H.-P."/>
        </authorList>
    </citation>
    <scope>NUCLEOTIDE SEQUENCE [LARGE SCALE GENOMIC DNA]</scope>
    <source>
        <strain evidence="1 2">DSM 44580</strain>
    </source>
</reference>
<protein>
    <submittedName>
        <fullName evidence="1">Uncharacterized protein</fullName>
    </submittedName>
</protein>